<feature type="compositionally biased region" description="Basic and acidic residues" evidence="1">
    <location>
        <begin position="363"/>
        <end position="373"/>
    </location>
</feature>
<sequence length="380" mass="42185">MELYPPPAEGMPGGWPEQRQDSQQVDYDAQSFGEGRDSRFDTFRANSLSADPNMPHSGDTQQHPGQAWSAQPPDVGNQAHLAGQAMPNGEMLLDESGNWVYQDQQHQHQHQQPNWPNDLALQANQHSPAQYDPHSPAYYQNSQLEANPNRPPSQQPYHNHHYHHHTTDQRRSEPYRHSYPRSEHLAAPQVQIFAPHSPPPNYDYYPPPPPPPPPAQGTNMNAGDQMQMLMMNQMMMQQMQAQQVQAAQMAALTQQQGMQGRQQGGGQVGCAKRKGGVTSVNIQNCQQNIKRGPRSKKKLRKVATPPPVVVAVRPTQPHPPALIASANTVMDNWQEATIILVIAMIGLIYLVTTRATNTAGGDKSGEEKKKDAGSARYLVS</sequence>
<feature type="compositionally biased region" description="Pro residues" evidence="1">
    <location>
        <begin position="196"/>
        <end position="215"/>
    </location>
</feature>
<feature type="region of interest" description="Disordered" evidence="1">
    <location>
        <begin position="1"/>
        <end position="177"/>
    </location>
</feature>
<proteinExistence type="predicted"/>
<evidence type="ECO:0000313" key="3">
    <source>
        <dbReference type="EMBL" id="ORY24954.1"/>
    </source>
</evidence>
<feature type="compositionally biased region" description="Basic and acidic residues" evidence="1">
    <location>
        <begin position="165"/>
        <end position="177"/>
    </location>
</feature>
<comment type="caution">
    <text evidence="3">The sequence shown here is derived from an EMBL/GenBank/DDBJ whole genome shotgun (WGS) entry which is preliminary data.</text>
</comment>
<name>A0A1Y2AR70_9TREE</name>
<accession>A0A1Y2AR70</accession>
<keyword evidence="2" id="KW-1133">Transmembrane helix</keyword>
<dbReference type="EMBL" id="MCFC01000062">
    <property type="protein sequence ID" value="ORY24954.1"/>
    <property type="molecule type" value="Genomic_DNA"/>
</dbReference>
<keyword evidence="4" id="KW-1185">Reference proteome</keyword>
<evidence type="ECO:0000256" key="2">
    <source>
        <dbReference type="SAM" id="Phobius"/>
    </source>
</evidence>
<dbReference type="InParanoid" id="A0A1Y2AR70"/>
<reference evidence="3 4" key="1">
    <citation type="submission" date="2016-07" db="EMBL/GenBank/DDBJ databases">
        <title>Pervasive Adenine N6-methylation of Active Genes in Fungi.</title>
        <authorList>
            <consortium name="DOE Joint Genome Institute"/>
            <person name="Mondo S.J."/>
            <person name="Dannebaum R.O."/>
            <person name="Kuo R.C."/>
            <person name="Labutti K."/>
            <person name="Haridas S."/>
            <person name="Kuo A."/>
            <person name="Salamov A."/>
            <person name="Ahrendt S.R."/>
            <person name="Lipzen A."/>
            <person name="Sullivan W."/>
            <person name="Andreopoulos W.B."/>
            <person name="Clum A."/>
            <person name="Lindquist E."/>
            <person name="Daum C."/>
            <person name="Ramamoorthy G.K."/>
            <person name="Gryganskyi A."/>
            <person name="Culley D."/>
            <person name="Magnuson J.K."/>
            <person name="James T.Y."/>
            <person name="O'Malley M.A."/>
            <person name="Stajich J.E."/>
            <person name="Spatafora J.W."/>
            <person name="Visel A."/>
            <person name="Grigoriev I.V."/>
        </authorList>
    </citation>
    <scope>NUCLEOTIDE SEQUENCE [LARGE SCALE GENOMIC DNA]</scope>
    <source>
        <strain evidence="3 4">68-887.2</strain>
    </source>
</reference>
<keyword evidence="2" id="KW-0812">Transmembrane</keyword>
<dbReference type="OrthoDB" id="2596839at2759"/>
<protein>
    <submittedName>
        <fullName evidence="3">Uncharacterized protein</fullName>
    </submittedName>
</protein>
<gene>
    <name evidence="3" type="ORF">BCR39DRAFT_561282</name>
</gene>
<feature type="transmembrane region" description="Helical" evidence="2">
    <location>
        <begin position="333"/>
        <end position="351"/>
    </location>
</feature>
<feature type="region of interest" description="Disordered" evidence="1">
    <location>
        <begin position="358"/>
        <end position="380"/>
    </location>
</feature>
<evidence type="ECO:0000313" key="4">
    <source>
        <dbReference type="Proteomes" id="UP000193986"/>
    </source>
</evidence>
<feature type="region of interest" description="Disordered" evidence="1">
    <location>
        <begin position="193"/>
        <end position="221"/>
    </location>
</feature>
<dbReference type="AlphaFoldDB" id="A0A1Y2AR70"/>
<dbReference type="Proteomes" id="UP000193986">
    <property type="component" value="Unassembled WGS sequence"/>
</dbReference>
<evidence type="ECO:0000256" key="1">
    <source>
        <dbReference type="SAM" id="MobiDB-lite"/>
    </source>
</evidence>
<organism evidence="3 4">
    <name type="scientific">Naematelia encephala</name>
    <dbReference type="NCBI Taxonomy" id="71784"/>
    <lineage>
        <taxon>Eukaryota</taxon>
        <taxon>Fungi</taxon>
        <taxon>Dikarya</taxon>
        <taxon>Basidiomycota</taxon>
        <taxon>Agaricomycotina</taxon>
        <taxon>Tremellomycetes</taxon>
        <taxon>Tremellales</taxon>
        <taxon>Naemateliaceae</taxon>
        <taxon>Naematelia</taxon>
    </lineage>
</organism>
<keyword evidence="2" id="KW-0472">Membrane</keyword>